<dbReference type="KEGG" id="rgi:RGI145_15710"/>
<dbReference type="InterPro" id="IPR036849">
    <property type="entry name" value="Enolase-like_C_sf"/>
</dbReference>
<organism evidence="5 6">
    <name type="scientific">Roseomonas gilardii</name>
    <dbReference type="NCBI Taxonomy" id="257708"/>
    <lineage>
        <taxon>Bacteria</taxon>
        <taxon>Pseudomonadati</taxon>
        <taxon>Pseudomonadota</taxon>
        <taxon>Alphaproteobacteria</taxon>
        <taxon>Acetobacterales</taxon>
        <taxon>Roseomonadaceae</taxon>
        <taxon>Roseomonas</taxon>
    </lineage>
</organism>
<evidence type="ECO:0000256" key="3">
    <source>
        <dbReference type="ARBA" id="ARBA00022842"/>
    </source>
</evidence>
<dbReference type="PANTHER" id="PTHR13794">
    <property type="entry name" value="ENOLASE SUPERFAMILY, MANDELATE RACEMASE"/>
    <property type="match status" value="1"/>
</dbReference>
<dbReference type="SFLD" id="SFLDG00179">
    <property type="entry name" value="mandelate_racemase"/>
    <property type="match status" value="1"/>
</dbReference>
<dbReference type="InterPro" id="IPR029065">
    <property type="entry name" value="Enolase_C-like"/>
</dbReference>
<dbReference type="InterPro" id="IPR013341">
    <property type="entry name" value="Mandelate_racemase_N_dom"/>
</dbReference>
<accession>A0A1L7AHW0</accession>
<sequence>MSLRRAEAPVGSVSASAYTIPTDRPEADGTIAWDRTTLVLAELRAGGERGLGYTYADAAAAGLVQGVLAKALQGQDAMDLPAAWEAMVRAVRNIGREGVAACAISALDAALWDVKAKLLGLPLVTLLGATRREAPVYGSGGFTTYPDEVLRDQLAGWVERDGCRWVKMKIGTHPEEDPRRIAVARAAAGRGGLFVDANGAFTAKRALAVAHRCAAEAEVAWFEEPVSSDDLDGLRLVREGGPPGQEIAAGEYAYDPAYVRRMLAAGAVDVMQADASRCLGITGFLRAAAICDSFHTDLSGHCAPALHLHAACAAPRLRHLEWFHDHVRIEAMLFDGAPVLRGGVIAPDLSRPGLGLAFRQADAARYLVS</sequence>
<dbReference type="Pfam" id="PF13378">
    <property type="entry name" value="MR_MLE_C"/>
    <property type="match status" value="1"/>
</dbReference>
<evidence type="ECO:0000256" key="1">
    <source>
        <dbReference type="ARBA" id="ARBA00001946"/>
    </source>
</evidence>
<dbReference type="GO" id="GO:0000287">
    <property type="term" value="F:magnesium ion binding"/>
    <property type="evidence" value="ECO:0007669"/>
    <property type="project" value="TreeGrafter"/>
</dbReference>
<comment type="cofactor">
    <cofactor evidence="1">
        <name>Mg(2+)</name>
        <dbReference type="ChEBI" id="CHEBI:18420"/>
    </cofactor>
</comment>
<keyword evidence="2" id="KW-0479">Metal-binding</keyword>
<dbReference type="SUPFAM" id="SSF51604">
    <property type="entry name" value="Enolase C-terminal domain-like"/>
    <property type="match status" value="1"/>
</dbReference>
<dbReference type="InterPro" id="IPR029017">
    <property type="entry name" value="Enolase-like_N"/>
</dbReference>
<dbReference type="EMBL" id="CP015583">
    <property type="protein sequence ID" value="APT58342.1"/>
    <property type="molecule type" value="Genomic_DNA"/>
</dbReference>
<gene>
    <name evidence="5" type="ORF">RGI145_15710</name>
</gene>
<evidence type="ECO:0000313" key="6">
    <source>
        <dbReference type="Proteomes" id="UP000185494"/>
    </source>
</evidence>
<keyword evidence="3" id="KW-0460">Magnesium</keyword>
<evidence type="ECO:0000259" key="4">
    <source>
        <dbReference type="SMART" id="SM00922"/>
    </source>
</evidence>
<reference evidence="5 6" key="1">
    <citation type="submission" date="2016-05" db="EMBL/GenBank/DDBJ databases">
        <title>Complete Genome and Methylome Analysis of Psychrotrophic Bacterial Isolates from Antarctic Lake Untersee.</title>
        <authorList>
            <person name="Fomenkov A."/>
            <person name="Akimov V.N."/>
            <person name="Vasilyeva L.V."/>
            <person name="Andersen D."/>
            <person name="Vincze T."/>
            <person name="Roberts R.J."/>
        </authorList>
    </citation>
    <scope>NUCLEOTIDE SEQUENCE [LARGE SCALE GENOMIC DNA]</scope>
    <source>
        <strain evidence="5 6">U14-5</strain>
    </source>
</reference>
<evidence type="ECO:0000313" key="5">
    <source>
        <dbReference type="EMBL" id="APT58342.1"/>
    </source>
</evidence>
<dbReference type="STRING" id="257708.RGI145_15710"/>
<dbReference type="RefSeq" id="WP_075799109.1">
    <property type="nucleotide sequence ID" value="NZ_CP015583.1"/>
</dbReference>
<protein>
    <submittedName>
        <fullName evidence="5">Mandelate racemase</fullName>
    </submittedName>
</protein>
<proteinExistence type="predicted"/>
<dbReference type="Gene3D" id="3.20.20.120">
    <property type="entry name" value="Enolase-like C-terminal domain"/>
    <property type="match status" value="1"/>
</dbReference>
<dbReference type="Pfam" id="PF02746">
    <property type="entry name" value="MR_MLE_N"/>
    <property type="match status" value="1"/>
</dbReference>
<dbReference type="InterPro" id="IPR013342">
    <property type="entry name" value="Mandelate_racemase_C"/>
</dbReference>
<dbReference type="Gene3D" id="3.30.390.10">
    <property type="entry name" value="Enolase-like, N-terminal domain"/>
    <property type="match status" value="1"/>
</dbReference>
<dbReference type="SFLD" id="SFLDS00001">
    <property type="entry name" value="Enolase"/>
    <property type="match status" value="1"/>
</dbReference>
<dbReference type="SMART" id="SM00922">
    <property type="entry name" value="MR_MLE"/>
    <property type="match status" value="1"/>
</dbReference>
<dbReference type="Proteomes" id="UP000185494">
    <property type="component" value="Chromosome 1"/>
</dbReference>
<dbReference type="InterPro" id="IPR046945">
    <property type="entry name" value="RHMD-like"/>
</dbReference>
<dbReference type="CDD" id="cd03328">
    <property type="entry name" value="MR_like_3"/>
    <property type="match status" value="1"/>
</dbReference>
<evidence type="ECO:0000256" key="2">
    <source>
        <dbReference type="ARBA" id="ARBA00022723"/>
    </source>
</evidence>
<dbReference type="SUPFAM" id="SSF54826">
    <property type="entry name" value="Enolase N-terminal domain-like"/>
    <property type="match status" value="1"/>
</dbReference>
<dbReference type="GO" id="GO:0016052">
    <property type="term" value="P:carbohydrate catabolic process"/>
    <property type="evidence" value="ECO:0007669"/>
    <property type="project" value="TreeGrafter"/>
</dbReference>
<dbReference type="GO" id="GO:0016836">
    <property type="term" value="F:hydro-lyase activity"/>
    <property type="evidence" value="ECO:0007669"/>
    <property type="project" value="TreeGrafter"/>
</dbReference>
<feature type="domain" description="Mandelate racemase/muconate lactonizing enzyme C-terminal" evidence="4">
    <location>
        <begin position="147"/>
        <end position="244"/>
    </location>
</feature>
<name>A0A1L7AHW0_9PROT</name>
<dbReference type="PANTHER" id="PTHR13794:SF58">
    <property type="entry name" value="MITOCHONDRIAL ENOLASE SUPERFAMILY MEMBER 1"/>
    <property type="match status" value="1"/>
</dbReference>
<dbReference type="AlphaFoldDB" id="A0A1L7AHW0"/>